<keyword evidence="4 6" id="KW-1133">Transmembrane helix</keyword>
<dbReference type="Proteomes" id="UP000198931">
    <property type="component" value="Unassembled WGS sequence"/>
</dbReference>
<evidence type="ECO:0000256" key="2">
    <source>
        <dbReference type="ARBA" id="ARBA00022475"/>
    </source>
</evidence>
<dbReference type="OrthoDB" id="9797028at2"/>
<evidence type="ECO:0000256" key="1">
    <source>
        <dbReference type="ARBA" id="ARBA00004651"/>
    </source>
</evidence>
<keyword evidence="5 6" id="KW-0472">Membrane</keyword>
<protein>
    <submittedName>
        <fullName evidence="7">Membrane protein</fullName>
    </submittedName>
</protein>
<keyword evidence="3 6" id="KW-0812">Transmembrane</keyword>
<feature type="transmembrane region" description="Helical" evidence="6">
    <location>
        <begin position="92"/>
        <end position="111"/>
    </location>
</feature>
<dbReference type="PANTHER" id="PTHR30213">
    <property type="entry name" value="INNER MEMBRANE PROTEIN YHJD"/>
    <property type="match status" value="1"/>
</dbReference>
<keyword evidence="8" id="KW-1185">Reference proteome</keyword>
<dbReference type="PANTHER" id="PTHR30213:SF1">
    <property type="entry name" value="INNER MEMBRANE PROTEIN YHJD"/>
    <property type="match status" value="1"/>
</dbReference>
<feature type="transmembrane region" description="Helical" evidence="6">
    <location>
        <begin position="183"/>
        <end position="201"/>
    </location>
</feature>
<feature type="transmembrane region" description="Helical" evidence="6">
    <location>
        <begin position="142"/>
        <end position="163"/>
    </location>
</feature>
<feature type="transmembrane region" description="Helical" evidence="6">
    <location>
        <begin position="242"/>
        <end position="260"/>
    </location>
</feature>
<dbReference type="AlphaFoldDB" id="A0A1I3G1N9"/>
<evidence type="ECO:0000256" key="4">
    <source>
        <dbReference type="ARBA" id="ARBA00022989"/>
    </source>
</evidence>
<evidence type="ECO:0000313" key="8">
    <source>
        <dbReference type="Proteomes" id="UP000198931"/>
    </source>
</evidence>
<dbReference type="NCBIfam" id="TIGR00765">
    <property type="entry name" value="yihY_not_rbn"/>
    <property type="match status" value="1"/>
</dbReference>
<comment type="subcellular location">
    <subcellularLocation>
        <location evidence="1">Cell membrane</location>
        <topology evidence="1">Multi-pass membrane protein</topology>
    </subcellularLocation>
</comment>
<evidence type="ECO:0000256" key="3">
    <source>
        <dbReference type="ARBA" id="ARBA00022692"/>
    </source>
</evidence>
<reference evidence="7 8" key="1">
    <citation type="submission" date="2016-10" db="EMBL/GenBank/DDBJ databases">
        <authorList>
            <person name="de Groot N.N."/>
        </authorList>
    </citation>
    <scope>NUCLEOTIDE SEQUENCE [LARGE SCALE GENOMIC DNA]</scope>
    <source>
        <strain evidence="7 8">DSM 26000</strain>
    </source>
</reference>
<accession>A0A1I3G1N9</accession>
<dbReference type="InterPro" id="IPR017039">
    <property type="entry name" value="Virul_fac_BrkB"/>
</dbReference>
<dbReference type="PIRSF" id="PIRSF035875">
    <property type="entry name" value="RNase_BN"/>
    <property type="match status" value="1"/>
</dbReference>
<proteinExistence type="predicted"/>
<dbReference type="Pfam" id="PF03631">
    <property type="entry name" value="Virul_fac_BrkB"/>
    <property type="match status" value="1"/>
</dbReference>
<dbReference type="STRING" id="1125876.SAMN05443292_1760"/>
<dbReference type="RefSeq" id="WP_090079709.1">
    <property type="nucleotide sequence ID" value="NZ_FOQT01000002.1"/>
</dbReference>
<dbReference type="EMBL" id="FOQT01000002">
    <property type="protein sequence ID" value="SFI17061.1"/>
    <property type="molecule type" value="Genomic_DNA"/>
</dbReference>
<evidence type="ECO:0000256" key="6">
    <source>
        <dbReference type="SAM" id="Phobius"/>
    </source>
</evidence>
<evidence type="ECO:0000256" key="5">
    <source>
        <dbReference type="ARBA" id="ARBA00023136"/>
    </source>
</evidence>
<keyword evidence="2" id="KW-1003">Cell membrane</keyword>
<dbReference type="GO" id="GO:0005886">
    <property type="term" value="C:plasma membrane"/>
    <property type="evidence" value="ECO:0007669"/>
    <property type="project" value="UniProtKB-SubCell"/>
</dbReference>
<gene>
    <name evidence="7" type="ORF">SAMN05443292_1760</name>
</gene>
<feature type="transmembrane region" description="Helical" evidence="6">
    <location>
        <begin position="213"/>
        <end position="236"/>
    </location>
</feature>
<evidence type="ECO:0000313" key="7">
    <source>
        <dbReference type="EMBL" id="SFI17061.1"/>
    </source>
</evidence>
<sequence>MNKLKLTWKLFKTTYNDWSGSPAMKESAGIAYFALFSIPGLLIIITWVAGIFFGDEAVNGQIQSSISGFMGPDIAKSIQEMVASAVLDNTNILMKIIGIGSLVFGATTLFFQMQRTLNQLWDVESAPKKAFQQYLLDRANSLGMIVMIAFLLLVSLILSSIIGVANNWFTKFFGLETFVLMKVIYWLISFGIIWLLFAIMFKVLPDLQIQWKSVWMGAFVTAILFNLGKLLLTYYFEVSNPASLFGAAGSVILLMVWINYSCQLIFFGAEFTKVYAQEMGHKIKPSKHAKWIASKVLRQQELDKAEKSLTQEVLN</sequence>
<organism evidence="7 8">
    <name type="scientific">Halpernia frigidisoli</name>
    <dbReference type="NCBI Taxonomy" id="1125876"/>
    <lineage>
        <taxon>Bacteria</taxon>
        <taxon>Pseudomonadati</taxon>
        <taxon>Bacteroidota</taxon>
        <taxon>Flavobacteriia</taxon>
        <taxon>Flavobacteriales</taxon>
        <taxon>Weeksellaceae</taxon>
        <taxon>Chryseobacterium group</taxon>
        <taxon>Halpernia</taxon>
    </lineage>
</organism>
<feature type="transmembrane region" description="Helical" evidence="6">
    <location>
        <begin position="30"/>
        <end position="53"/>
    </location>
</feature>
<name>A0A1I3G1N9_9FLAO</name>